<evidence type="ECO:0000313" key="14">
    <source>
        <dbReference type="Proteomes" id="UP001158576"/>
    </source>
</evidence>
<protein>
    <submittedName>
        <fullName evidence="13">Oidioi.mRNA.OKI2018_I69.chr1.g1517.t1.cds</fullName>
    </submittedName>
</protein>
<keyword evidence="8 12" id="KW-0472">Membrane</keyword>
<evidence type="ECO:0000256" key="3">
    <source>
        <dbReference type="ARBA" id="ARBA00022461"/>
    </source>
</evidence>
<organism evidence="13 14">
    <name type="scientific">Oikopleura dioica</name>
    <name type="common">Tunicate</name>
    <dbReference type="NCBI Taxonomy" id="34765"/>
    <lineage>
        <taxon>Eukaryota</taxon>
        <taxon>Metazoa</taxon>
        <taxon>Chordata</taxon>
        <taxon>Tunicata</taxon>
        <taxon>Appendicularia</taxon>
        <taxon>Copelata</taxon>
        <taxon>Oikopleuridae</taxon>
        <taxon>Oikopleura</taxon>
    </lineage>
</organism>
<comment type="similarity">
    <text evidence="11">Belongs to the amiloride-sensitive sodium channel (TC 1.A.6) family.</text>
</comment>
<gene>
    <name evidence="13" type="ORF">OKIOD_LOCUS10282</name>
</gene>
<proteinExistence type="inferred from homology"/>
<reference evidence="13 14" key="1">
    <citation type="submission" date="2021-04" db="EMBL/GenBank/DDBJ databases">
        <authorList>
            <person name="Bliznina A."/>
        </authorList>
    </citation>
    <scope>NUCLEOTIDE SEQUENCE [LARGE SCALE GENOMIC DNA]</scope>
</reference>
<name>A0ABN7SN65_OIKDI</name>
<evidence type="ECO:0000256" key="8">
    <source>
        <dbReference type="ARBA" id="ARBA00023136"/>
    </source>
</evidence>
<evidence type="ECO:0000256" key="12">
    <source>
        <dbReference type="SAM" id="Phobius"/>
    </source>
</evidence>
<evidence type="ECO:0000256" key="5">
    <source>
        <dbReference type="ARBA" id="ARBA00022989"/>
    </source>
</evidence>
<keyword evidence="4 11" id="KW-0812">Transmembrane</keyword>
<keyword evidence="6" id="KW-0915">Sodium</keyword>
<dbReference type="InterPro" id="IPR001873">
    <property type="entry name" value="ENaC"/>
</dbReference>
<dbReference type="Pfam" id="PF00858">
    <property type="entry name" value="ASC"/>
    <property type="match status" value="1"/>
</dbReference>
<keyword evidence="2 11" id="KW-0813">Transport</keyword>
<evidence type="ECO:0000256" key="2">
    <source>
        <dbReference type="ARBA" id="ARBA00022448"/>
    </source>
</evidence>
<keyword evidence="9 11" id="KW-0739">Sodium transport</keyword>
<evidence type="ECO:0000256" key="7">
    <source>
        <dbReference type="ARBA" id="ARBA00023065"/>
    </source>
</evidence>
<evidence type="ECO:0000256" key="6">
    <source>
        <dbReference type="ARBA" id="ARBA00023053"/>
    </source>
</evidence>
<keyword evidence="7 11" id="KW-0406">Ion transport</keyword>
<keyword evidence="10 11" id="KW-0407">Ion channel</keyword>
<evidence type="ECO:0000256" key="1">
    <source>
        <dbReference type="ARBA" id="ARBA00004141"/>
    </source>
</evidence>
<dbReference type="EMBL" id="OU015566">
    <property type="protein sequence ID" value="CAG5104763.1"/>
    <property type="molecule type" value="Genomic_DNA"/>
</dbReference>
<evidence type="ECO:0000256" key="4">
    <source>
        <dbReference type="ARBA" id="ARBA00022692"/>
    </source>
</evidence>
<accession>A0ABN7SN65</accession>
<evidence type="ECO:0000256" key="10">
    <source>
        <dbReference type="ARBA" id="ARBA00023303"/>
    </source>
</evidence>
<feature type="transmembrane region" description="Helical" evidence="12">
    <location>
        <begin position="206"/>
        <end position="224"/>
    </location>
</feature>
<keyword evidence="14" id="KW-1185">Reference proteome</keyword>
<dbReference type="Proteomes" id="UP001158576">
    <property type="component" value="Chromosome 1"/>
</dbReference>
<evidence type="ECO:0000256" key="11">
    <source>
        <dbReference type="RuleBase" id="RU000679"/>
    </source>
</evidence>
<dbReference type="Gene3D" id="1.10.287.820">
    <property type="entry name" value="Acid-sensing ion channel domain"/>
    <property type="match status" value="1"/>
</dbReference>
<sequence>MHSKWKMQKYYPEINDSILKAFYGSSEESLYWDEKHWERFDRIDLNDFFVKTQPDIEIQNCLFDGVPYTKCISVPPSDTYSKSACEMVQLIREIVDKCNCQPDYLHNLPERDFVQKFACSFFDNAKCVAQRIKRYVKKPRALNRTCLPACQSYEFKPVTIQYEEPSNTRKDTDQYFMRAVLRTTEEKVTFVEEHSTYSTNKFVTDVLVYLGLILALTAVCMQCWGRKSDGRKSGGNFSLYDESPIRKCEKIKRIFLIVWK</sequence>
<evidence type="ECO:0000256" key="9">
    <source>
        <dbReference type="ARBA" id="ARBA00023201"/>
    </source>
</evidence>
<keyword evidence="5 12" id="KW-1133">Transmembrane helix</keyword>
<comment type="subcellular location">
    <subcellularLocation>
        <location evidence="1">Membrane</location>
        <topology evidence="1">Multi-pass membrane protein</topology>
    </subcellularLocation>
</comment>
<evidence type="ECO:0000313" key="13">
    <source>
        <dbReference type="EMBL" id="CAG5104763.1"/>
    </source>
</evidence>
<keyword evidence="3 11" id="KW-0894">Sodium channel</keyword>